<feature type="domain" description="Carrier" evidence="5">
    <location>
        <begin position="647"/>
        <end position="723"/>
    </location>
</feature>
<keyword evidence="7" id="KW-1185">Reference proteome</keyword>
<feature type="region of interest" description="Disordered" evidence="3">
    <location>
        <begin position="1035"/>
        <end position="1055"/>
    </location>
</feature>
<dbReference type="Gene3D" id="3.40.50.12780">
    <property type="entry name" value="N-terminal domain of ligase-like"/>
    <property type="match status" value="1"/>
</dbReference>
<comment type="caution">
    <text evidence="6">The sequence shown here is derived from an EMBL/GenBank/DDBJ whole genome shotgun (WGS) entry which is preliminary data.</text>
</comment>
<dbReference type="SUPFAM" id="SSF56801">
    <property type="entry name" value="Acetyl-CoA synthetase-like"/>
    <property type="match status" value="1"/>
</dbReference>
<dbReference type="SUPFAM" id="SSF51161">
    <property type="entry name" value="Trimeric LpxA-like enzymes"/>
    <property type="match status" value="2"/>
</dbReference>
<dbReference type="Proteomes" id="UP000321261">
    <property type="component" value="Unassembled WGS sequence"/>
</dbReference>
<dbReference type="NCBIfam" id="TIGR02353">
    <property type="entry name" value="NRPS_term_dom"/>
    <property type="match status" value="1"/>
</dbReference>
<proteinExistence type="predicted"/>
<feature type="transmembrane region" description="Helical" evidence="4">
    <location>
        <begin position="1340"/>
        <end position="1365"/>
    </location>
</feature>
<dbReference type="GO" id="GO:0005737">
    <property type="term" value="C:cytoplasm"/>
    <property type="evidence" value="ECO:0007669"/>
    <property type="project" value="TreeGrafter"/>
</dbReference>
<dbReference type="SUPFAM" id="SSF81995">
    <property type="entry name" value="beta-sandwich domain of Sec23/24"/>
    <property type="match status" value="1"/>
</dbReference>
<dbReference type="Pfam" id="PF00501">
    <property type="entry name" value="AMP-binding"/>
    <property type="match status" value="1"/>
</dbReference>
<dbReference type="GO" id="GO:0031177">
    <property type="term" value="F:phosphopantetheine binding"/>
    <property type="evidence" value="ECO:0007669"/>
    <property type="project" value="InterPro"/>
</dbReference>
<feature type="transmembrane region" description="Helical" evidence="4">
    <location>
        <begin position="1371"/>
        <end position="1393"/>
    </location>
</feature>
<dbReference type="SMART" id="SM00823">
    <property type="entry name" value="PKS_PP"/>
    <property type="match status" value="2"/>
</dbReference>
<gene>
    <name evidence="6" type="ORF">FHX44_114990</name>
</gene>
<dbReference type="InterPro" id="IPR042099">
    <property type="entry name" value="ANL_N_sf"/>
</dbReference>
<dbReference type="GO" id="GO:0044550">
    <property type="term" value="P:secondary metabolite biosynthetic process"/>
    <property type="evidence" value="ECO:0007669"/>
    <property type="project" value="TreeGrafter"/>
</dbReference>
<keyword evidence="4" id="KW-1133">Transmembrane helix</keyword>
<dbReference type="PANTHER" id="PTHR45527">
    <property type="entry name" value="NONRIBOSOMAL PEPTIDE SYNTHETASE"/>
    <property type="match status" value="1"/>
</dbReference>
<keyword evidence="1" id="KW-0596">Phosphopantetheine</keyword>
<dbReference type="GO" id="GO:0043041">
    <property type="term" value="P:amino acid activation for nonribosomal peptide biosynthetic process"/>
    <property type="evidence" value="ECO:0007669"/>
    <property type="project" value="TreeGrafter"/>
</dbReference>
<keyword evidence="2" id="KW-0597">Phosphoprotein</keyword>
<sequence length="1585" mass="171699">MSTLMPDPAAELQAPREQSTQHLVPLAERDDIRRSIPMSELVLVDRYEAQGWRVRNDERLDRLFEERCDWVRTYGRAGQLAVDSAEQSLTYDQLDARTNQLARFLRLRGANAGDRIGLLFDRPADAYLAILAVLKIGAVYVPVDPGSPAHRMAAIVEDARVRTVLSSSDVVDRVEQVGLLGAEIVRLDQAARLINEQRSYRLTDAERGTRDCSLAYITYRQGPDGTPTGVAVDHRSVCNFVKVAAEMYGIRPWDRVYQGVPVADDFSVEEIWVPWAVGATLVPRPAGVNLLGQDLHAFLTAQRVTAMCGIPSLLATLEQDLPDLRFLLVAGQPCPPDLVRRWYKPGRRFLSVYGPSEATVSAAWTELHPDKPATIGIPLPTYSTVVLDVADPFHALPHGQIGEIGIAGIGLTCGYQNRDDLTEKTFIPDFLGIPANPSGRIFRTGDLGRVNPDGEIEYHGRLDRRGAACGYRAELDESESAMPPAREAPVPQGAPLPVPQAVQLSVPQAVELPTPQTVQLPVPQAIELPVPQAAPLPEPQAAPLPVPQVVGLPVPQAVGLPVPQAVGLPVPQGVELPVPQAVELPVPQAVELPVPQAVALPVPRAFELPVPQNASPPTPFVDTQPTQVIAAVGAVDVVESPTPPAGGATSDVEREFAGLLAEVIGAEVPVDAHFFDDLGADSMVMARFCARLRKCDDLPSVAMKDVYANPSIAALARAFAPTSGSVDKGLATALATVLAEVVAAEVPVDAHFFDDLGADSMVMARFCARLRKRDDLPSVAMKDVYAHPTVTQLATAFGTRASATAGPADSSEPPVLGTQILSAVRAVRTVRVARHRQAPTRKQRYLLCGALQLLFLVAYPSLTGYALIGGVDWIADATAPVDIYLRSVVVGVASFVGLCGLPVLLKWVLVGRWKPQEVPVWSLAYFRFWVVRTLVQRNPMALFVGTPLYAFYLRMLGAKVGRGVAVFSKNVPVCTDLLTLGDGAVIMKDSFFTGYRAHNGVVQTGAVTLGKDALVGDHTVLDIWTSLGEGAQLGHSSSLHAGQTVPDGERWHGSPAQRTDVDYRRVGDTACGTVRRVVFTVVQLLNLLLLTLPLATGGVILLLAAVPQVTALLGNGPLALWDWTFYLYALVASAALMFGFLFVGLVFVFTVPRVLGLAIRPGKVYPLYGFHYWAHRTIARLTNVKFFAFLFGDSSYIVHYLRGLGYDLSRVEQTGSNFGQRVKHDNPFLSSVGTGTVVADGLSIINADFSSTSFRVSRTSIGAHNFLGNNIAYPSQGRTGDNCLLATKVMVPIDGPIREGVGLLGSPSFEIPRSVQRDIGFDLDSGEQRRRLAAKNRHNLVTMVLFLFVRWFYVFALTLIAMLAADLHHSWGAAVVVPANALALLVGVTWFVLVERAVTGLQALRPDGCSIYDRSFWRHERFWKVPAQAYLLMFNGTPFKNVIWRMLGVRIGERVFDDGCAFVEKTFVSIGDGCTLNAGSIVQCHSQEDGAFKSDRTAIGAGCTLGVGAFVHYGVTMGEHSVLAADSFLMKGEEMPPNARWGGNPAKKMREQSADLQVRRISIDDNRAAVLVRGEQDPARRGTIR</sequence>
<dbReference type="EMBL" id="VIWU01000001">
    <property type="protein sequence ID" value="TWF79064.1"/>
    <property type="molecule type" value="Genomic_DNA"/>
</dbReference>
<feature type="transmembrane region" description="Helical" evidence="4">
    <location>
        <begin position="883"/>
        <end position="905"/>
    </location>
</feature>
<evidence type="ECO:0000256" key="1">
    <source>
        <dbReference type="ARBA" id="ARBA00022450"/>
    </source>
</evidence>
<evidence type="ECO:0000256" key="2">
    <source>
        <dbReference type="ARBA" id="ARBA00022553"/>
    </source>
</evidence>
<feature type="domain" description="Carrier" evidence="5">
    <location>
        <begin position="721"/>
        <end position="801"/>
    </location>
</feature>
<dbReference type="InterPro" id="IPR009081">
    <property type="entry name" value="PP-bd_ACP"/>
</dbReference>
<keyword evidence="4" id="KW-0472">Membrane</keyword>
<dbReference type="PROSITE" id="PS50075">
    <property type="entry name" value="CARRIER"/>
    <property type="match status" value="2"/>
</dbReference>
<evidence type="ECO:0000313" key="6">
    <source>
        <dbReference type="EMBL" id="TWF79064.1"/>
    </source>
</evidence>
<dbReference type="OrthoDB" id="2472181at2"/>
<evidence type="ECO:0000256" key="3">
    <source>
        <dbReference type="SAM" id="MobiDB-lite"/>
    </source>
</evidence>
<dbReference type="SUPFAM" id="SSF47336">
    <property type="entry name" value="ACP-like"/>
    <property type="match status" value="2"/>
</dbReference>
<keyword evidence="4" id="KW-0812">Transmembrane</keyword>
<feature type="transmembrane region" description="Helical" evidence="4">
    <location>
        <begin position="845"/>
        <end position="868"/>
    </location>
</feature>
<dbReference type="InterPro" id="IPR000873">
    <property type="entry name" value="AMP-dep_synth/lig_dom"/>
</dbReference>
<feature type="transmembrane region" description="Helical" evidence="4">
    <location>
        <begin position="1125"/>
        <end position="1151"/>
    </location>
</feature>
<dbReference type="InterPro" id="IPR012728">
    <property type="entry name" value="Pls/PosA_C"/>
</dbReference>
<reference evidence="6 7" key="1">
    <citation type="submission" date="2019-06" db="EMBL/GenBank/DDBJ databases">
        <title>Sequencing the genomes of 1000 actinobacteria strains.</title>
        <authorList>
            <person name="Klenk H.-P."/>
        </authorList>
    </citation>
    <scope>NUCLEOTIDE SEQUENCE [LARGE SCALE GENOMIC DNA]</scope>
    <source>
        <strain evidence="6 7">DSM 45671</strain>
    </source>
</reference>
<dbReference type="InterPro" id="IPR020806">
    <property type="entry name" value="PKS_PP-bd"/>
</dbReference>
<feature type="region of interest" description="Disordered" evidence="3">
    <location>
        <begin position="1"/>
        <end position="21"/>
    </location>
</feature>
<organism evidence="6 7">
    <name type="scientific">Pseudonocardia hierapolitana</name>
    <dbReference type="NCBI Taxonomy" id="1128676"/>
    <lineage>
        <taxon>Bacteria</taxon>
        <taxon>Bacillati</taxon>
        <taxon>Actinomycetota</taxon>
        <taxon>Actinomycetes</taxon>
        <taxon>Pseudonocardiales</taxon>
        <taxon>Pseudonocardiaceae</taxon>
        <taxon>Pseudonocardia</taxon>
    </lineage>
</organism>
<accession>A0A561SW22</accession>
<evidence type="ECO:0000313" key="7">
    <source>
        <dbReference type="Proteomes" id="UP000321261"/>
    </source>
</evidence>
<dbReference type="InterPro" id="IPR011004">
    <property type="entry name" value="Trimer_LpxA-like_sf"/>
</dbReference>
<dbReference type="Gene3D" id="2.160.10.10">
    <property type="entry name" value="Hexapeptide repeat proteins"/>
    <property type="match status" value="2"/>
</dbReference>
<dbReference type="InterPro" id="IPR036736">
    <property type="entry name" value="ACP-like_sf"/>
</dbReference>
<evidence type="ECO:0000256" key="4">
    <source>
        <dbReference type="SAM" id="Phobius"/>
    </source>
</evidence>
<name>A0A561SW22_9PSEU</name>
<dbReference type="Gene3D" id="1.10.1200.10">
    <property type="entry name" value="ACP-like"/>
    <property type="match status" value="2"/>
</dbReference>
<protein>
    <submittedName>
        <fullName evidence="6">Non-ribosomal peptide synthetase-like protein</fullName>
    </submittedName>
</protein>
<feature type="transmembrane region" description="Helical" evidence="4">
    <location>
        <begin position="1084"/>
        <end position="1105"/>
    </location>
</feature>
<dbReference type="PANTHER" id="PTHR45527:SF1">
    <property type="entry name" value="FATTY ACID SYNTHASE"/>
    <property type="match status" value="1"/>
</dbReference>
<evidence type="ECO:0000259" key="5">
    <source>
        <dbReference type="PROSITE" id="PS50075"/>
    </source>
</evidence>
<dbReference type="Pfam" id="PF00550">
    <property type="entry name" value="PP-binding"/>
    <property type="match status" value="2"/>
</dbReference>